<dbReference type="InterPro" id="IPR010071">
    <property type="entry name" value="AA_adenyl_dom"/>
</dbReference>
<feature type="region of interest" description="Disordered" evidence="4">
    <location>
        <begin position="441"/>
        <end position="482"/>
    </location>
</feature>
<feature type="domain" description="Carrier" evidence="5">
    <location>
        <begin position="1528"/>
        <end position="1603"/>
    </location>
</feature>
<evidence type="ECO:0000256" key="1">
    <source>
        <dbReference type="ARBA" id="ARBA00001957"/>
    </source>
</evidence>
<dbReference type="Proteomes" id="UP000610124">
    <property type="component" value="Unassembled WGS sequence"/>
</dbReference>
<dbReference type="SMART" id="SM00823">
    <property type="entry name" value="PKS_PP"/>
    <property type="match status" value="2"/>
</dbReference>
<evidence type="ECO:0000256" key="2">
    <source>
        <dbReference type="ARBA" id="ARBA00022450"/>
    </source>
</evidence>
<dbReference type="Proteomes" id="UP000037395">
    <property type="component" value="Unassembled WGS sequence"/>
</dbReference>
<dbReference type="Pfam" id="PF00668">
    <property type="entry name" value="Condensation"/>
    <property type="match status" value="2"/>
</dbReference>
<reference evidence="6" key="1">
    <citation type="journal article" date="2014" name="Int. J. Syst. Evol. Microbiol.">
        <title>Complete genome sequence of Corynebacterium casei LMG S-19264T (=DSM 44701T), isolated from a smear-ripened cheese.</title>
        <authorList>
            <consortium name="US DOE Joint Genome Institute (JGI-PGF)"/>
            <person name="Walter F."/>
            <person name="Albersmeier A."/>
            <person name="Kalinowski J."/>
            <person name="Ruckert C."/>
        </authorList>
    </citation>
    <scope>NUCLEOTIDE SEQUENCE</scope>
    <source>
        <strain evidence="6">JCM 4434</strain>
    </source>
</reference>
<dbReference type="SUPFAM" id="SSF52777">
    <property type="entry name" value="CoA-dependent acyltransferases"/>
    <property type="match status" value="4"/>
</dbReference>
<dbReference type="Pfam" id="PF00501">
    <property type="entry name" value="AMP-binding"/>
    <property type="match status" value="1"/>
</dbReference>
<dbReference type="Gene3D" id="3.30.559.10">
    <property type="entry name" value="Chloramphenicol acetyltransferase-like domain"/>
    <property type="match status" value="2"/>
</dbReference>
<dbReference type="InterPro" id="IPR025110">
    <property type="entry name" value="AMP-bd_C"/>
</dbReference>
<dbReference type="PROSITE" id="PS00012">
    <property type="entry name" value="PHOSPHOPANTETHEINE"/>
    <property type="match status" value="2"/>
</dbReference>
<evidence type="ECO:0000256" key="3">
    <source>
        <dbReference type="ARBA" id="ARBA00022553"/>
    </source>
</evidence>
<dbReference type="Pfam" id="PF13193">
    <property type="entry name" value="AMP-binding_C"/>
    <property type="match status" value="1"/>
</dbReference>
<dbReference type="InterPro" id="IPR023213">
    <property type="entry name" value="CAT-like_dom_sf"/>
</dbReference>
<dbReference type="InterPro" id="IPR006162">
    <property type="entry name" value="Ppantetheine_attach_site"/>
</dbReference>
<dbReference type="PANTHER" id="PTHR45527">
    <property type="entry name" value="NONRIBOSOMAL PEPTIDE SYNTHETASE"/>
    <property type="match status" value="1"/>
</dbReference>
<dbReference type="GO" id="GO:0031177">
    <property type="term" value="F:phosphopantetheine binding"/>
    <property type="evidence" value="ECO:0007669"/>
    <property type="project" value="InterPro"/>
</dbReference>
<reference evidence="7 8" key="2">
    <citation type="submission" date="2014-07" db="EMBL/GenBank/DDBJ databases">
        <authorList>
            <person name="Zhang J.E."/>
            <person name="Yang H."/>
            <person name="Guo J."/>
            <person name="Deng Z."/>
            <person name="Luo H."/>
            <person name="Luo M."/>
            <person name="Zhao B."/>
        </authorList>
    </citation>
    <scope>NUCLEOTIDE SEQUENCE [LARGE SCALE GENOMIC DNA]</scope>
    <source>
        <strain evidence="7">ATCC 10762</strain>
        <strain evidence="8">ATCC 10762 / DSM 40127 / CCM 3239 / JCM 4008 / LMG 5968 / NBRC 12843 / NCIMB 8234 / A-377</strain>
    </source>
</reference>
<dbReference type="CDD" id="cd19531">
    <property type="entry name" value="LCL_NRPS-like"/>
    <property type="match status" value="1"/>
</dbReference>
<dbReference type="Pfam" id="PF00550">
    <property type="entry name" value="PP-binding"/>
    <property type="match status" value="2"/>
</dbReference>
<keyword evidence="8" id="KW-1185">Reference proteome</keyword>
<evidence type="ECO:0000259" key="5">
    <source>
        <dbReference type="PROSITE" id="PS50075"/>
    </source>
</evidence>
<dbReference type="FunFam" id="3.40.50.980:FF:000002">
    <property type="entry name" value="Enterobactin synthetase component F"/>
    <property type="match status" value="1"/>
</dbReference>
<dbReference type="SUPFAM" id="SSF47336">
    <property type="entry name" value="ACP-like"/>
    <property type="match status" value="2"/>
</dbReference>
<dbReference type="GeneID" id="97483566"/>
<accession>A0A8H9HDR2</accession>
<feature type="domain" description="Carrier" evidence="5">
    <location>
        <begin position="477"/>
        <end position="551"/>
    </location>
</feature>
<dbReference type="Gene3D" id="3.30.300.30">
    <property type="match status" value="1"/>
</dbReference>
<dbReference type="OrthoDB" id="2472181at2"/>
<dbReference type="GO" id="GO:0043041">
    <property type="term" value="P:amino acid activation for nonribosomal peptide biosynthetic process"/>
    <property type="evidence" value="ECO:0007669"/>
    <property type="project" value="TreeGrafter"/>
</dbReference>
<dbReference type="Gene3D" id="2.30.38.10">
    <property type="entry name" value="Luciferase, Domain 3"/>
    <property type="match status" value="1"/>
</dbReference>
<sequence length="1838" mass="199699">MDSEFPAQSDAADEDPFPASKVQEQLFLAQQTVGDAPTFHIPCFWEVRGTVDIPALRNAFDAVLTRHEALRTTFRIHERGLLQVVHPEPRWEWRLATCRDAEEREQRMARHARAPFDLENGPLVRAGLLHCADGSHVVMFCAHHAVFDGWSAKLVLDELAAHYRAFTTGTEPGLPGVNYQYGDYSLWHDEWLASPAGERARHEWAELLAGDLPVLELPGDLPLPDPDSTAAPGGTADVPLPAAAVEQLAALATGLRTTPFTVLLAAYDLLLADRTGLRDLVVGTPAANRGRTEFQSTVGCFVNMVAVRTDLSGPRTFRELVERVRAAVLRAQDLQAVPFETVVKEVRPPRHRGHPPVFQVAFTVGEDFFQPVRAGELEFRPVEVPSVTAKYQLSLQVNRTADGPVAEFEYRADRFTPEWIADFAASYARVLELAAERPDRPLTDFLGSASPPRATARTAVASEPERPQPPTAAEDSAPRDETERVLTEVWAEVLGRAAVGIDDNFFELGGDSISSVQIVARAGARGLGFRVRDLLRNQTVRELAPLVRTAEPAAGPAAPGPFELVHPEDRPRLPADAVAAYPLTALQAGMLYRSGQQAHTAMYHDVLLTRLRVEFSAEAWRTAVARLLERHELLRTSFAPGGFREPLQVVHRRIAEPPVSFEDLRGLPEQEQRALIDQRTDWEGRHLFDWERPPLIRYHLARLAGDEVQLWTVVHHAVIDGWSERILFGELLSLYLTALGRGGPAALPPAPGAHYRSFVALERAAVRDAEQLAFWQAQLDGVALGSVPATPGTGVPDMAVVPRELPAELSAGLVALAARLQVPVRIVLLTVHLRVIALLTGSEDVVSGAVYNGRIAEPDGDRVVGLFLNTLPVRCRLAVGSWSELIRQVAATDLAVQQHRRFPMAELRGRVAGAAAFETFFNYTHFRNESAVPTGDLEVLEERSRTPTDFLLGSEFSRDTGTDLIGLALRYDADRIAADDADRYFGYHVAVIRVLLADPAAAPTAVPLLDRAELAELREWNRTEREYPGPRLLHRAVERQAATTPQAPAVLFRDRVLSYAELDGRANALAHRLVALGVRPGEHVGIVQHRSAELVVSLLAVLKAGGAYVPLDPADPAERTARLLSDADCRVVLTAAGTEGLQLPGVRVEFVPDDPACGERAPGVGTGPGDPAYVIHTSGSTGRPKAVVVSHRAIANRLDWMQEEFRLTAEDRVLQKTPYTFDVSVWEFFWPLREGARLVVAEPGGHWDPGYLEQVLSRQSITVAHFVPSMLRAFLDAADVSAATALRQVVCSGEALPADLRRDFLDRSKAALANLYGPTEAAVDVTCWHCSRDEADTVPIGRPIANTRIHLLDPSGHPVPVGTAGELFIGGVCLADGYHGRPELTAERFREHTLPDGSTERLYRAGDLARRRPDGAIEYLGRTDAQVKIRGMRVEPGEIEAALSAHPDCGSAAVTFDGERLVGYFTVRPGGALPVAELRRHAEGLLPRHMVPAAWQPLPELPLTGSGKVDRKRLPSPADTGRPTAPTRPLTGAERLVAAAWTDVLDTADFGVDVGFFQVGGHSLAAVRLIGRLRRDFERRLSVAELFAHDTVERLAALLEAPSPDAPGGWDVLALRPSGAAPLWLFPPVGGSALGYLALTAALDPRLAVYGLDCAEPVGATVEEMAAAAAARIGRDHPAGPVHLAGWSFGAVLAFETAGLLTEAGREVTLAMVDAAFPDPGQLAGLDDARTTEALLRDALALTGAPPAESGSEAWTARHRVFAAHLHAHHAYRPRRHPGDAVYLESRDGRELGSAEAWRAVVSGDFRVHRFDTDHYGLVRQPHVRAVGAALGAAALGD</sequence>
<dbReference type="GO" id="GO:0017000">
    <property type="term" value="P:antibiotic biosynthetic process"/>
    <property type="evidence" value="ECO:0007669"/>
    <property type="project" value="UniProtKB-ARBA"/>
</dbReference>
<dbReference type="GO" id="GO:0044550">
    <property type="term" value="P:secondary metabolite biosynthetic process"/>
    <property type="evidence" value="ECO:0007669"/>
    <property type="project" value="TreeGrafter"/>
</dbReference>
<dbReference type="SUPFAM" id="SSF53474">
    <property type="entry name" value="alpha/beta-Hydrolases"/>
    <property type="match status" value="1"/>
</dbReference>
<accession>A0A1E7N6G0</accession>
<dbReference type="InterPro" id="IPR020806">
    <property type="entry name" value="PKS_PP-bd"/>
</dbReference>
<dbReference type="Gene3D" id="3.40.50.1820">
    <property type="entry name" value="alpha/beta hydrolase"/>
    <property type="match status" value="1"/>
</dbReference>
<comment type="cofactor">
    <cofactor evidence="1">
        <name>pantetheine 4'-phosphate</name>
        <dbReference type="ChEBI" id="CHEBI:47942"/>
    </cofactor>
</comment>
<organism evidence="7 8">
    <name type="scientific">Kitasatospora aureofaciens</name>
    <name type="common">Streptomyces aureofaciens</name>
    <dbReference type="NCBI Taxonomy" id="1894"/>
    <lineage>
        <taxon>Bacteria</taxon>
        <taxon>Bacillati</taxon>
        <taxon>Actinomycetota</taxon>
        <taxon>Actinomycetes</taxon>
        <taxon>Kitasatosporales</taxon>
        <taxon>Streptomycetaceae</taxon>
        <taxon>Kitasatospora</taxon>
    </lineage>
</organism>
<dbReference type="PANTHER" id="PTHR45527:SF1">
    <property type="entry name" value="FATTY ACID SYNTHASE"/>
    <property type="match status" value="1"/>
</dbReference>
<reference evidence="7" key="3">
    <citation type="submission" date="2016-08" db="EMBL/GenBank/DDBJ databases">
        <title>Sequencing, Assembly and Comparative Genomics of S. aureofaciens ATCC 10762.</title>
        <authorList>
            <person name="Gradnigo J.S."/>
            <person name="Johnson N."/>
            <person name="Somerville G.A."/>
        </authorList>
    </citation>
    <scope>NUCLEOTIDE SEQUENCE [LARGE SCALE GENOMIC DNA]</scope>
    <source>
        <strain evidence="7">ATCC 10762</strain>
    </source>
</reference>
<dbReference type="Gene3D" id="1.10.1200.10">
    <property type="entry name" value="ACP-like"/>
    <property type="match status" value="2"/>
</dbReference>
<dbReference type="SUPFAM" id="SSF56801">
    <property type="entry name" value="Acetyl-CoA synthetase-like"/>
    <property type="match status" value="1"/>
</dbReference>
<dbReference type="FunFam" id="1.10.1200.10:FF:000005">
    <property type="entry name" value="Nonribosomal peptide synthetase 1"/>
    <property type="match status" value="1"/>
</dbReference>
<dbReference type="RefSeq" id="WP_050366945.1">
    <property type="nucleotide sequence ID" value="NZ_BMUB01000001.1"/>
</dbReference>
<proteinExistence type="predicted"/>
<dbReference type="PROSITE" id="PS50075">
    <property type="entry name" value="CARRIER"/>
    <property type="match status" value="2"/>
</dbReference>
<dbReference type="Gene3D" id="3.30.559.30">
    <property type="entry name" value="Nonribosomal peptide synthetase, condensation domain"/>
    <property type="match status" value="2"/>
</dbReference>
<dbReference type="NCBIfam" id="TIGR01733">
    <property type="entry name" value="AA-adenyl-dom"/>
    <property type="match status" value="1"/>
</dbReference>
<dbReference type="InterPro" id="IPR036736">
    <property type="entry name" value="ACP-like_sf"/>
</dbReference>
<dbReference type="CDD" id="cd17646">
    <property type="entry name" value="A_NRPS_AB3403-like"/>
    <property type="match status" value="1"/>
</dbReference>
<dbReference type="Gene3D" id="3.40.50.980">
    <property type="match status" value="2"/>
</dbReference>
<dbReference type="InterPro" id="IPR029058">
    <property type="entry name" value="AB_hydrolase_fold"/>
</dbReference>
<dbReference type="GO" id="GO:0005737">
    <property type="term" value="C:cytoplasm"/>
    <property type="evidence" value="ECO:0007669"/>
    <property type="project" value="TreeGrafter"/>
</dbReference>
<dbReference type="PROSITE" id="PS00455">
    <property type="entry name" value="AMP_BINDING"/>
    <property type="match status" value="1"/>
</dbReference>
<keyword evidence="3" id="KW-0597">Phosphoprotein</keyword>
<reference evidence="8" key="4">
    <citation type="submission" date="2016-08" db="EMBL/GenBank/DDBJ databases">
        <title>Sequencing, assembly and comparative genomics of S. aureofaciens ATCC 10762.</title>
        <authorList>
            <person name="Gradnigo J.S."/>
            <person name="Johnson N."/>
            <person name="Somerville G.A."/>
        </authorList>
    </citation>
    <scope>NUCLEOTIDE SEQUENCE [LARGE SCALE GENOMIC DNA]</scope>
    <source>
        <strain evidence="8">ATCC 10762 / DSM 40127 / CCM 3239 / JCM 4008 / LMG 5968 / NBRC 12843 / NCIMB 8234 / A-377</strain>
    </source>
</reference>
<dbReference type="EMBL" id="BMUB01000001">
    <property type="protein sequence ID" value="GGU56669.1"/>
    <property type="molecule type" value="Genomic_DNA"/>
</dbReference>
<dbReference type="Pfam" id="PF00975">
    <property type="entry name" value="Thioesterase"/>
    <property type="match status" value="1"/>
</dbReference>
<dbReference type="InterPro" id="IPR045851">
    <property type="entry name" value="AMP-bd_C_sf"/>
</dbReference>
<evidence type="ECO:0000313" key="7">
    <source>
        <dbReference type="EMBL" id="OEV36280.1"/>
    </source>
</evidence>
<evidence type="ECO:0000313" key="8">
    <source>
        <dbReference type="Proteomes" id="UP000037395"/>
    </source>
</evidence>
<protein>
    <recommendedName>
        <fullName evidence="5">Carrier domain-containing protein</fullName>
    </recommendedName>
</protein>
<dbReference type="GO" id="GO:0008610">
    <property type="term" value="P:lipid biosynthetic process"/>
    <property type="evidence" value="ECO:0007669"/>
    <property type="project" value="UniProtKB-ARBA"/>
</dbReference>
<dbReference type="InterPro" id="IPR009081">
    <property type="entry name" value="PP-bd_ACP"/>
</dbReference>
<keyword evidence="2" id="KW-0596">Phosphopantetheine</keyword>
<dbReference type="EMBL" id="JPRF03000028">
    <property type="protein sequence ID" value="OEV36280.1"/>
    <property type="molecule type" value="Genomic_DNA"/>
</dbReference>
<feature type="region of interest" description="Disordered" evidence="4">
    <location>
        <begin position="1502"/>
        <end position="1529"/>
    </location>
</feature>
<dbReference type="InterPro" id="IPR001242">
    <property type="entry name" value="Condensation_dom"/>
</dbReference>
<evidence type="ECO:0000256" key="4">
    <source>
        <dbReference type="SAM" id="MobiDB-lite"/>
    </source>
</evidence>
<dbReference type="FunFam" id="3.40.50.12780:FF:000012">
    <property type="entry name" value="Non-ribosomal peptide synthetase"/>
    <property type="match status" value="1"/>
</dbReference>
<dbReference type="InterPro" id="IPR000873">
    <property type="entry name" value="AMP-dep_synth/lig_dom"/>
</dbReference>
<reference evidence="6" key="5">
    <citation type="submission" date="2020-09" db="EMBL/GenBank/DDBJ databases">
        <authorList>
            <person name="Sun Q."/>
            <person name="Ohkuma M."/>
        </authorList>
    </citation>
    <scope>NUCLEOTIDE SEQUENCE</scope>
    <source>
        <strain evidence="6">JCM 4434</strain>
    </source>
</reference>
<dbReference type="InterPro" id="IPR020845">
    <property type="entry name" value="AMP-binding_CS"/>
</dbReference>
<dbReference type="InterPro" id="IPR001031">
    <property type="entry name" value="Thioesterase"/>
</dbReference>
<gene>
    <name evidence="6" type="ORF">GCM10010502_03770</name>
    <name evidence="7" type="ORF">HS99_0030190</name>
</gene>
<comment type="caution">
    <text evidence="7">The sequence shown here is derived from an EMBL/GenBank/DDBJ whole genome shotgun (WGS) entry which is preliminary data.</text>
</comment>
<dbReference type="GO" id="GO:0003824">
    <property type="term" value="F:catalytic activity"/>
    <property type="evidence" value="ECO:0007669"/>
    <property type="project" value="InterPro"/>
</dbReference>
<evidence type="ECO:0000313" key="6">
    <source>
        <dbReference type="EMBL" id="GGU56669.1"/>
    </source>
</evidence>
<name>A0A1E7N6G0_KITAU</name>
<dbReference type="FunFam" id="3.40.50.980:FF:000001">
    <property type="entry name" value="Non-ribosomal peptide synthetase"/>
    <property type="match status" value="1"/>
</dbReference>